<proteinExistence type="predicted"/>
<comment type="subcellular location">
    <subcellularLocation>
        <location evidence="1">Membrane</location>
        <topology evidence="1">Multi-pass membrane protein</topology>
    </subcellularLocation>
</comment>
<dbReference type="EMBL" id="LPNM01000006">
    <property type="protein sequence ID" value="OEJ86519.1"/>
    <property type="molecule type" value="Genomic_DNA"/>
</dbReference>
<evidence type="ECO:0000256" key="6">
    <source>
        <dbReference type="SAM" id="MobiDB-lite"/>
    </source>
</evidence>
<gene>
    <name evidence="9" type="ORF">AWRI3579_g1530</name>
</gene>
<dbReference type="PROSITE" id="PS51382">
    <property type="entry name" value="SPX"/>
    <property type="match status" value="1"/>
</dbReference>
<dbReference type="GO" id="GO:0006797">
    <property type="term" value="P:polyphosphate metabolic process"/>
    <property type="evidence" value="ECO:0007669"/>
    <property type="project" value="TreeGrafter"/>
</dbReference>
<evidence type="ECO:0000256" key="5">
    <source>
        <dbReference type="ARBA" id="ARBA00023136"/>
    </source>
</evidence>
<protein>
    <submittedName>
        <fullName evidence="9">Inorganic phosphate transporter PHO87</fullName>
    </submittedName>
</protein>
<dbReference type="Pfam" id="PF03105">
    <property type="entry name" value="SPX"/>
    <property type="match status" value="1"/>
</dbReference>
<evidence type="ECO:0000313" key="10">
    <source>
        <dbReference type="Proteomes" id="UP000095728"/>
    </source>
</evidence>
<evidence type="ECO:0000256" key="1">
    <source>
        <dbReference type="ARBA" id="ARBA00004141"/>
    </source>
</evidence>
<sequence length="1021" mass="113860">MKFSESLKYNAVPEWKQYYLDYSGLKRLIYKLQKQQLNNSTDDSNNDAINEDSNNNNTNTDGGSELEDDFVNLDHRKIDDLDDSVEYEHDELDLEQYGITEEQLQRLSLILQNLLNESGIAPEHGTTTDYSKLTFQNSNDDVQTVDLSNVDEGSGSAELPAKSKSRFLSKFTNKITISEKNNTDLESGFEETIELDDINSPPNGPSSSSSNNKFHKLSLPKKKLKFAKNLKFPSKHKSSDSDQESTSSTQQEIHAELIFMKKILFQMLKIDNFYKKIETDLDLNFDTLYMDIEKSKTHSKSAHPSRRASVYSASLKQHPAAAAAAITTATTTTTTTSGFETFEAPQDPFSDDDDDDLEEGLHDDDPFHSDEEHTALLSSDDLNVNSQKKAILKKATINLYVDMTQLKSFAELNKIGFLKICKKFDKTCNCQTKKKFIESNELFDKTYTYKITTISDLQLKINKLIEFFALINNLTFEESKTEMRSYLRDYIVWERSTVWKDMLGLESSKFNNSKNQQFIKQDDLAQLESENSHLHLALRKMPIWKTKYNIYIPEFLFTWRTVKLLFIITFTVILLCVETFHDPVQHRCIALLECVALLWATEALPLFVTAIMIPFLETVMLVFKDSKTGATLSAANAASTAFSAMWSSTIMVLLAGFTLAAALSKYDVAKVLASYLLSLAGKKPRNVLLMIMGVVFFLSMWISNVASPVLTYSLSQPVLRTLDADAPFAKALVLGVALSANIGGLASPISSPQNVFSQTYLKVYGVGWGQFFAVALPTGILAMLLIWIELCLTYKINQNKIQKFKPIKEKFTLKQWYVIFVTLATILLWCFLTDMEFFGNAGVIGVIPIVLLFGSGLLNGEDLNNFPWSIVILAMGGIALGSGINSSGLLNTIGSSLQKRVQDYSMFAILAIFGIIMLVFGTFVSHTVAAIIIVPLVQEVGDKLSNPQAAPILVFGCTLLASCGMGLASSGFPNITAFGKTDARGKQYLTVNSFMSRGVPASFLGYISIITLGYGIMKSIL</sequence>
<feature type="compositionally biased region" description="Low complexity" evidence="6">
    <location>
        <begin position="42"/>
        <end position="61"/>
    </location>
</feature>
<feature type="compositionally biased region" description="Acidic residues" evidence="6">
    <location>
        <begin position="349"/>
        <end position="358"/>
    </location>
</feature>
<dbReference type="InterPro" id="IPR004680">
    <property type="entry name" value="Cit_transptr-like_dom"/>
</dbReference>
<feature type="transmembrane region" description="Helical" evidence="7">
    <location>
        <begin position="771"/>
        <end position="794"/>
    </location>
</feature>
<feature type="compositionally biased region" description="Basic and acidic residues" evidence="6">
    <location>
        <begin position="359"/>
        <end position="370"/>
    </location>
</feature>
<feature type="region of interest" description="Disordered" evidence="6">
    <location>
        <begin position="39"/>
        <end position="67"/>
    </location>
</feature>
<feature type="transmembrane region" description="Helical" evidence="7">
    <location>
        <begin position="865"/>
        <end position="884"/>
    </location>
</feature>
<evidence type="ECO:0000256" key="4">
    <source>
        <dbReference type="ARBA" id="ARBA00022989"/>
    </source>
</evidence>
<feature type="transmembrane region" description="Helical" evidence="7">
    <location>
        <begin position="949"/>
        <end position="968"/>
    </location>
</feature>
<feature type="transmembrane region" description="Helical" evidence="7">
    <location>
        <begin position="644"/>
        <end position="666"/>
    </location>
</feature>
<feature type="transmembrane region" description="Helical" evidence="7">
    <location>
        <begin position="589"/>
        <end position="616"/>
    </location>
</feature>
<dbReference type="STRING" id="56408.A0A1E5RHX8"/>
<reference evidence="10" key="1">
    <citation type="journal article" date="2016" name="Genome Announc.">
        <title>Genome sequences of three species of Hanseniaspora isolated from spontaneous wine fermentations.</title>
        <authorList>
            <person name="Sternes P.R."/>
            <person name="Lee D."/>
            <person name="Kutyna D.R."/>
            <person name="Borneman A.R."/>
        </authorList>
    </citation>
    <scope>NUCLEOTIDE SEQUENCE [LARGE SCALE GENOMIC DNA]</scope>
    <source>
        <strain evidence="10">AWRI3579</strain>
    </source>
</reference>
<feature type="transmembrane region" description="Helical" evidence="7">
    <location>
        <begin position="815"/>
        <end position="832"/>
    </location>
</feature>
<dbReference type="GO" id="GO:0005886">
    <property type="term" value="C:plasma membrane"/>
    <property type="evidence" value="ECO:0007669"/>
    <property type="project" value="TreeGrafter"/>
</dbReference>
<dbReference type="PANTHER" id="PTHR10283:SF110">
    <property type="entry name" value="INORGANIC PHOSPHATE TRANSPORTER PHO87-RELATED"/>
    <property type="match status" value="1"/>
</dbReference>
<keyword evidence="4 7" id="KW-1133">Transmembrane helix</keyword>
<evidence type="ECO:0000256" key="3">
    <source>
        <dbReference type="ARBA" id="ARBA00022692"/>
    </source>
</evidence>
<dbReference type="Pfam" id="PF03600">
    <property type="entry name" value="CitMHS"/>
    <property type="match status" value="1"/>
</dbReference>
<dbReference type="Proteomes" id="UP000095728">
    <property type="component" value="Unassembled WGS sequence"/>
</dbReference>
<comment type="caution">
    <text evidence="9">The sequence shown here is derived from an EMBL/GenBank/DDBJ whole genome shotgun (WGS) entry which is preliminary data.</text>
</comment>
<dbReference type="FunCoup" id="A0A1E5RHX8">
    <property type="interactions" value="130"/>
</dbReference>
<dbReference type="InterPro" id="IPR004331">
    <property type="entry name" value="SPX_dom"/>
</dbReference>
<dbReference type="AlphaFoldDB" id="A0A1E5RHX8"/>
<feature type="region of interest" description="Disordered" evidence="6">
    <location>
        <begin position="337"/>
        <end position="370"/>
    </location>
</feature>
<keyword evidence="2" id="KW-0813">Transport</keyword>
<keyword evidence="10" id="KW-1185">Reference proteome</keyword>
<dbReference type="CDD" id="cd01115">
    <property type="entry name" value="SLC13_permease"/>
    <property type="match status" value="1"/>
</dbReference>
<name>A0A1E5RHX8_9ASCO</name>
<dbReference type="GO" id="GO:0005315">
    <property type="term" value="F:phosphate transmembrane transporter activity"/>
    <property type="evidence" value="ECO:0007669"/>
    <property type="project" value="TreeGrafter"/>
</dbReference>
<feature type="compositionally biased region" description="Low complexity" evidence="6">
    <location>
        <begin position="199"/>
        <end position="212"/>
    </location>
</feature>
<feature type="transmembrane region" description="Helical" evidence="7">
    <location>
        <begin position="557"/>
        <end position="577"/>
    </location>
</feature>
<dbReference type="OrthoDB" id="10260443at2759"/>
<dbReference type="PANTHER" id="PTHR10283">
    <property type="entry name" value="SOLUTE CARRIER FAMILY 13 MEMBER"/>
    <property type="match status" value="1"/>
</dbReference>
<accession>A0A1E5RHX8</accession>
<evidence type="ECO:0000256" key="2">
    <source>
        <dbReference type="ARBA" id="ARBA00022448"/>
    </source>
</evidence>
<feature type="transmembrane region" description="Helical" evidence="7">
    <location>
        <begin position="687"/>
        <end position="706"/>
    </location>
</feature>
<organism evidence="9 10">
    <name type="scientific">Hanseniaspora osmophila</name>
    <dbReference type="NCBI Taxonomy" id="56408"/>
    <lineage>
        <taxon>Eukaryota</taxon>
        <taxon>Fungi</taxon>
        <taxon>Dikarya</taxon>
        <taxon>Ascomycota</taxon>
        <taxon>Saccharomycotina</taxon>
        <taxon>Saccharomycetes</taxon>
        <taxon>Saccharomycodales</taxon>
        <taxon>Saccharomycodaceae</taxon>
        <taxon>Hanseniaspora</taxon>
    </lineage>
</organism>
<feature type="transmembrane region" description="Helical" evidence="7">
    <location>
        <begin position="998"/>
        <end position="1017"/>
    </location>
</feature>
<keyword evidence="3 7" id="KW-0812">Transmembrane</keyword>
<evidence type="ECO:0000313" key="9">
    <source>
        <dbReference type="EMBL" id="OEJ86519.1"/>
    </source>
</evidence>
<keyword evidence="5 7" id="KW-0472">Membrane</keyword>
<feature type="transmembrane region" description="Helical" evidence="7">
    <location>
        <begin position="904"/>
        <end position="937"/>
    </location>
</feature>
<evidence type="ECO:0000259" key="8">
    <source>
        <dbReference type="PROSITE" id="PS51382"/>
    </source>
</evidence>
<feature type="transmembrane region" description="Helical" evidence="7">
    <location>
        <begin position="838"/>
        <end position="858"/>
    </location>
</feature>
<feature type="region of interest" description="Disordered" evidence="6">
    <location>
        <begin position="195"/>
        <end position="214"/>
    </location>
</feature>
<evidence type="ECO:0000256" key="7">
    <source>
        <dbReference type="SAM" id="Phobius"/>
    </source>
</evidence>
<feature type="domain" description="SPX" evidence="8">
    <location>
        <begin position="1"/>
        <end position="438"/>
    </location>
</feature>
<dbReference type="GO" id="GO:0006817">
    <property type="term" value="P:phosphate ion transport"/>
    <property type="evidence" value="ECO:0007669"/>
    <property type="project" value="TreeGrafter"/>
</dbReference>
<dbReference type="InParanoid" id="A0A1E5RHX8"/>